<accession>M0KTA7</accession>
<feature type="region of interest" description="Disordered" evidence="1">
    <location>
        <begin position="1"/>
        <end position="30"/>
    </location>
</feature>
<name>M0KTA7_9EURY</name>
<keyword evidence="3" id="KW-1185">Reference proteome</keyword>
<gene>
    <name evidence="2" type="ORF">C442_08056</name>
</gene>
<comment type="caution">
    <text evidence="2">The sequence shown here is derived from an EMBL/GenBank/DDBJ whole genome shotgun (WGS) entry which is preliminary data.</text>
</comment>
<reference evidence="2 3" key="1">
    <citation type="journal article" date="2014" name="PLoS Genet.">
        <title>Phylogenetically driven sequencing of extremely halophilic archaea reveals strategies for static and dynamic osmo-response.</title>
        <authorList>
            <person name="Becker E.A."/>
            <person name="Seitzer P.M."/>
            <person name="Tritt A."/>
            <person name="Larsen D."/>
            <person name="Krusor M."/>
            <person name="Yao A.I."/>
            <person name="Wu D."/>
            <person name="Madern D."/>
            <person name="Eisen J.A."/>
            <person name="Darling A.E."/>
            <person name="Facciotti M.T."/>
        </authorList>
    </citation>
    <scope>NUCLEOTIDE SEQUENCE [LARGE SCALE GENOMIC DNA]</scope>
    <source>
        <strain evidence="2 3">JCM 13557</strain>
    </source>
</reference>
<evidence type="ECO:0000313" key="2">
    <source>
        <dbReference type="EMBL" id="EMA22965.1"/>
    </source>
</evidence>
<evidence type="ECO:0000313" key="3">
    <source>
        <dbReference type="Proteomes" id="UP000011623"/>
    </source>
</evidence>
<dbReference type="AlphaFoldDB" id="M0KTA7"/>
<dbReference type="Proteomes" id="UP000011623">
    <property type="component" value="Unassembled WGS sequence"/>
</dbReference>
<protein>
    <submittedName>
        <fullName evidence="2">Uncharacterized protein</fullName>
    </submittedName>
</protein>
<proteinExistence type="predicted"/>
<dbReference type="PATRIC" id="fig|1227452.3.peg.1610"/>
<sequence length="128" mass="14226">MYLPDGDYGMTSPADEPTPPEGVPDRVATDLPELTPEELRNTIIYAQELLQFHDETASPIEPGPNEDIIRATERDGYTEVVKLASCAQGCDDCPHGPYLYHVKQESRPEGGTKARWMFLGEVYPDDGE</sequence>
<organism evidence="2 3">
    <name type="scientific">Haloarcula amylolytica JCM 13557</name>
    <dbReference type="NCBI Taxonomy" id="1227452"/>
    <lineage>
        <taxon>Archaea</taxon>
        <taxon>Methanobacteriati</taxon>
        <taxon>Methanobacteriota</taxon>
        <taxon>Stenosarchaea group</taxon>
        <taxon>Halobacteria</taxon>
        <taxon>Halobacteriales</taxon>
        <taxon>Haloarculaceae</taxon>
        <taxon>Haloarcula</taxon>
    </lineage>
</organism>
<evidence type="ECO:0000256" key="1">
    <source>
        <dbReference type="SAM" id="MobiDB-lite"/>
    </source>
</evidence>
<dbReference type="EMBL" id="AOLW01000015">
    <property type="protein sequence ID" value="EMA22965.1"/>
    <property type="molecule type" value="Genomic_DNA"/>
</dbReference>